<dbReference type="FunFam" id="3.40.190.10:FF:000672">
    <property type="entry name" value="Uncharacterized protein"/>
    <property type="match status" value="1"/>
</dbReference>
<dbReference type="InterPro" id="IPR028082">
    <property type="entry name" value="Peripla_BP_I"/>
</dbReference>
<evidence type="ECO:0000256" key="3">
    <source>
        <dbReference type="ARBA" id="ARBA00022475"/>
    </source>
</evidence>
<evidence type="ECO:0000256" key="17">
    <source>
        <dbReference type="PIRSR" id="PIRSR601508-3"/>
    </source>
</evidence>
<dbReference type="GO" id="GO:0043197">
    <property type="term" value="C:dendritic spine"/>
    <property type="evidence" value="ECO:0000318"/>
    <property type="project" value="GO_Central"/>
</dbReference>
<dbReference type="PRINTS" id="PR00177">
    <property type="entry name" value="NMDARECEPTOR"/>
</dbReference>
<evidence type="ECO:0000256" key="16">
    <source>
        <dbReference type="PIRSR" id="PIRSR601508-2"/>
    </source>
</evidence>
<feature type="binding site" evidence="15">
    <location>
        <position position="550"/>
    </location>
    <ligand>
        <name>L-glutamate</name>
        <dbReference type="ChEBI" id="CHEBI:29985"/>
    </ligand>
</feature>
<keyword evidence="11" id="KW-0628">Postsynaptic cell membrane</keyword>
<dbReference type="Gene3D" id="3.40.50.2300">
    <property type="match status" value="2"/>
</dbReference>
<dbReference type="GO" id="GO:1904315">
    <property type="term" value="F:transmitter-gated monoatomic ion channel activity involved in regulation of postsynaptic membrane potential"/>
    <property type="evidence" value="ECO:0000318"/>
    <property type="project" value="GO_Central"/>
</dbReference>
<feature type="site" description="Crucial to convey clamshell closure to channel opening" evidence="16">
    <location>
        <position position="702"/>
    </location>
</feature>
<dbReference type="SUPFAM" id="SSF53850">
    <property type="entry name" value="Periplasmic binding protein-like II"/>
    <property type="match status" value="1"/>
</dbReference>
<dbReference type="InterPro" id="IPR015683">
    <property type="entry name" value="Ionotropic_Glu_rcpt"/>
</dbReference>
<keyword evidence="24" id="KW-1185">Reference proteome</keyword>
<evidence type="ECO:0000256" key="7">
    <source>
        <dbReference type="ARBA" id="ARBA00023065"/>
    </source>
</evidence>
<keyword evidence="12" id="KW-1071">Ligand-gated ion channel</keyword>
<dbReference type="SMART" id="SM00079">
    <property type="entry name" value="PBPe"/>
    <property type="match status" value="1"/>
</dbReference>
<dbReference type="KEGG" id="spu:591955"/>
<organism evidence="23 24">
    <name type="scientific">Strongylocentrotus purpuratus</name>
    <name type="common">Purple sea urchin</name>
    <dbReference type="NCBI Taxonomy" id="7668"/>
    <lineage>
        <taxon>Eukaryota</taxon>
        <taxon>Metazoa</taxon>
        <taxon>Echinodermata</taxon>
        <taxon>Eleutherozoa</taxon>
        <taxon>Echinozoa</taxon>
        <taxon>Echinoidea</taxon>
        <taxon>Euechinoidea</taxon>
        <taxon>Echinacea</taxon>
        <taxon>Camarodonta</taxon>
        <taxon>Echinidea</taxon>
        <taxon>Strongylocentrotidae</taxon>
        <taxon>Strongylocentrotus</taxon>
    </lineage>
</organism>
<evidence type="ECO:0000256" key="15">
    <source>
        <dbReference type="PIRSR" id="PIRSR601508-1"/>
    </source>
</evidence>
<dbReference type="Proteomes" id="UP000007110">
    <property type="component" value="Unassembled WGS sequence"/>
</dbReference>
<keyword evidence="6" id="KW-0770">Synapse</keyword>
<evidence type="ECO:0000256" key="5">
    <source>
        <dbReference type="ARBA" id="ARBA00022989"/>
    </source>
</evidence>
<keyword evidence="7" id="KW-0406">Ion transport</keyword>
<dbReference type="InterPro" id="IPR001508">
    <property type="entry name" value="Iono_Glu_rcpt_met"/>
</dbReference>
<evidence type="ECO:0000313" key="24">
    <source>
        <dbReference type="Proteomes" id="UP000007110"/>
    </source>
</evidence>
<evidence type="ECO:0000256" key="2">
    <source>
        <dbReference type="ARBA" id="ARBA00022448"/>
    </source>
</evidence>
<evidence type="ECO:0000256" key="18">
    <source>
        <dbReference type="SAM" id="MobiDB-lite"/>
    </source>
</evidence>
<reference evidence="24" key="1">
    <citation type="submission" date="2015-02" db="EMBL/GenBank/DDBJ databases">
        <title>Genome sequencing for Strongylocentrotus purpuratus.</title>
        <authorList>
            <person name="Murali S."/>
            <person name="Liu Y."/>
            <person name="Vee V."/>
            <person name="English A."/>
            <person name="Wang M."/>
            <person name="Skinner E."/>
            <person name="Han Y."/>
            <person name="Muzny D.M."/>
            <person name="Worley K.C."/>
            <person name="Gibbs R.A."/>
        </authorList>
    </citation>
    <scope>NUCLEOTIDE SEQUENCE</scope>
</reference>
<evidence type="ECO:0000256" key="12">
    <source>
        <dbReference type="ARBA" id="ARBA00023286"/>
    </source>
</evidence>
<dbReference type="OrthoDB" id="5984008at2759"/>
<feature type="domain" description="Ionotropic glutamate receptor C-terminal" evidence="21">
    <location>
        <begin position="442"/>
        <end position="838"/>
    </location>
</feature>
<dbReference type="GO" id="GO:0050804">
    <property type="term" value="P:modulation of chemical synaptic transmission"/>
    <property type="evidence" value="ECO:0000318"/>
    <property type="project" value="GO_Central"/>
</dbReference>
<dbReference type="InParanoid" id="A0A7M7N6X8"/>
<keyword evidence="4 19" id="KW-0812">Transmembrane</keyword>
<dbReference type="Gene3D" id="1.10.287.70">
    <property type="match status" value="1"/>
</dbReference>
<evidence type="ECO:0000256" key="8">
    <source>
        <dbReference type="ARBA" id="ARBA00023136"/>
    </source>
</evidence>
<dbReference type="Pfam" id="PF10613">
    <property type="entry name" value="Lig_chan-Glu_bd"/>
    <property type="match status" value="1"/>
</dbReference>
<feature type="domain" description="Ionotropic glutamate receptor L-glutamate and glycine-binding" evidence="22">
    <location>
        <begin position="475"/>
        <end position="541"/>
    </location>
</feature>
<evidence type="ECO:0000256" key="19">
    <source>
        <dbReference type="SAM" id="Phobius"/>
    </source>
</evidence>
<protein>
    <submittedName>
        <fullName evidence="23">Uncharacterized protein</fullName>
    </submittedName>
</protein>
<feature type="compositionally biased region" description="Polar residues" evidence="18">
    <location>
        <begin position="899"/>
        <end position="911"/>
    </location>
</feature>
<evidence type="ECO:0000259" key="22">
    <source>
        <dbReference type="SMART" id="SM00918"/>
    </source>
</evidence>
<keyword evidence="2" id="KW-0813">Transport</keyword>
<evidence type="ECO:0000256" key="10">
    <source>
        <dbReference type="ARBA" id="ARBA00023180"/>
    </source>
</evidence>
<dbReference type="GO" id="GO:0098839">
    <property type="term" value="C:postsynaptic density membrane"/>
    <property type="evidence" value="ECO:0000318"/>
    <property type="project" value="GO_Central"/>
</dbReference>
<dbReference type="EnsemblMetazoa" id="XM_030976307">
    <property type="protein sequence ID" value="XP_030832167"/>
    <property type="gene ID" value="LOC591955"/>
</dbReference>
<feature type="chain" id="PRO_5029639182" evidence="20">
    <location>
        <begin position="36"/>
        <end position="949"/>
    </location>
</feature>
<name>A0A7M7N6X8_STRPU</name>
<evidence type="ECO:0000313" key="23">
    <source>
        <dbReference type="EnsemblMetazoa" id="XP_030832167"/>
    </source>
</evidence>
<dbReference type="AlphaFoldDB" id="A0A7M7N6X8"/>
<dbReference type="GO" id="GO:0035249">
    <property type="term" value="P:synaptic transmission, glutamatergic"/>
    <property type="evidence" value="ECO:0000318"/>
    <property type="project" value="GO_Central"/>
</dbReference>
<dbReference type="GO" id="GO:0005886">
    <property type="term" value="C:plasma membrane"/>
    <property type="evidence" value="ECO:0000318"/>
    <property type="project" value="GO_Central"/>
</dbReference>
<keyword evidence="9" id="KW-0675">Receptor</keyword>
<dbReference type="GO" id="GO:0004971">
    <property type="term" value="F:AMPA glutamate receptor activity"/>
    <property type="evidence" value="ECO:0000318"/>
    <property type="project" value="GO_Central"/>
</dbReference>
<dbReference type="GO" id="GO:0032281">
    <property type="term" value="C:AMPA glutamate receptor complex"/>
    <property type="evidence" value="ECO:0000318"/>
    <property type="project" value="GO_Central"/>
</dbReference>
<keyword evidence="10" id="KW-0325">Glycoprotein</keyword>
<keyword evidence="3" id="KW-1003">Cell membrane</keyword>
<keyword evidence="8 19" id="KW-0472">Membrane</keyword>
<proteinExistence type="predicted"/>
<keyword evidence="20" id="KW-0732">Signal</keyword>
<evidence type="ECO:0000256" key="9">
    <source>
        <dbReference type="ARBA" id="ARBA00023170"/>
    </source>
</evidence>
<dbReference type="PROSITE" id="PS51257">
    <property type="entry name" value="PROKAR_LIPOPROTEIN"/>
    <property type="match status" value="1"/>
</dbReference>
<evidence type="ECO:0000256" key="11">
    <source>
        <dbReference type="ARBA" id="ARBA00023257"/>
    </source>
</evidence>
<dbReference type="OMA" id="AFWWVFV"/>
<dbReference type="Gene3D" id="3.40.190.10">
    <property type="entry name" value="Periplasmic binding protein-like II"/>
    <property type="match status" value="2"/>
</dbReference>
<feature type="binding site" evidence="15">
    <location>
        <position position="552"/>
    </location>
    <ligand>
        <name>L-glutamate</name>
        <dbReference type="ChEBI" id="CHEBI:29985"/>
    </ligand>
</feature>
<dbReference type="InterPro" id="IPR019594">
    <property type="entry name" value="Glu/Gly-bd"/>
</dbReference>
<dbReference type="Pfam" id="PF00060">
    <property type="entry name" value="Lig_chan"/>
    <property type="match status" value="1"/>
</dbReference>
<keyword evidence="13" id="KW-0407">Ion channel</keyword>
<sequence length="949" mass="107117">MAERRRRRGEEAPSRIPGLVQVLVVIWLGSLACDAANVGISAMFGPDTGYGNKYRTVINDGVLYVNRNQTFLGGIHTLEFVDHDNIIPSNSTYLGLQDVCQHIATEQISALILPADRCPDHDDIAGVVSHGSNPVFSIDQGNYGSGSKAFKLYPTPEDMTEFYIDVMSYFAWRSFIMLYDDESAFANTEGLLEYASSQEWNVTSVVLDEDDFENNVPTIEGEKTKNIFIICTSEIVLRTTINRAIDLGIMGPKYTWMIGNLDLAMDRTFMETLEDTNAYITRFNMNYTRDWQYALPTTGSSQFTEWTFRERNAYDAAIAIGHALRKYRLKREADGVVGSSVLPGDTPMPACPSSPSIVATNVLTSYLQNISFEGITGNVAFNDIGDRINYTITIYSGQGESVHQIRGIWTQNVEHWENTWNRKWESEGKLNVTNYNYGNDRRIKIVTIESEPFLFKRENYLELRREQNSILNGRRKRQIQTGPYTGNDRYDGYMMDLLSRIKAYMRGIDFEYEVELVPDGKYGHKSKYSKKWDGMIGEVLRKKADIAAAPITITKERLADVEFTDSFMSGGIKLLLKNPYYIDHNPFRLLHPFGIEVWFINLGTFLIVAGILCLINYFDPYEWKAAAERGETFEENGRTFSWKNSLWYCTTTLFLQGYDRGPRSNAGHTLTAFWWVFVLVMVFVYLFNLPGKINTNKRLVYIKNADDLTNQADVNIGTVYDGSIHWYLFKSGIPAYNRIWQRMYHNPAKVYVENTTVGIQRVRDSNGKYAFLGESGELEYAASQRPCDLIVSGGFVDRSTYAMVVAKGSPLGDHLSYAIETLRDTGVLEDLQREWWGLDRNYYQRCRNLTRYERMGMFSFTVSDLEGIYFFLLLGFAISILVFVLELMVCGCKGKDGRTGNSSGGRQQNGKRTFGGIGSSKSGGKKAASSGGGGVGSGGGGGNDANLWI</sequence>
<evidence type="ECO:0000256" key="14">
    <source>
        <dbReference type="ARBA" id="ARBA00034100"/>
    </source>
</evidence>
<dbReference type="RefSeq" id="XP_030832167.1">
    <property type="nucleotide sequence ID" value="XM_030976307.1"/>
</dbReference>
<feature type="binding site" evidence="15">
    <location>
        <position position="723"/>
    </location>
    <ligand>
        <name>L-glutamate</name>
        <dbReference type="ChEBI" id="CHEBI:29985"/>
    </ligand>
</feature>
<evidence type="ECO:0000256" key="1">
    <source>
        <dbReference type="ARBA" id="ARBA00004651"/>
    </source>
</evidence>
<feature type="transmembrane region" description="Helical" evidence="19">
    <location>
        <begin position="867"/>
        <end position="889"/>
    </location>
</feature>
<feature type="transmembrane region" description="Helical" evidence="19">
    <location>
        <begin position="672"/>
        <end position="689"/>
    </location>
</feature>
<dbReference type="Pfam" id="PF01094">
    <property type="entry name" value="ANF_receptor"/>
    <property type="match status" value="1"/>
</dbReference>
<evidence type="ECO:0000256" key="4">
    <source>
        <dbReference type="ARBA" id="ARBA00022692"/>
    </source>
</evidence>
<accession>A0A7M7N6X8</accession>
<dbReference type="FunFam" id="3.40.190.10:FF:000681">
    <property type="entry name" value="Uncharacterized protein"/>
    <property type="match status" value="1"/>
</dbReference>
<feature type="region of interest" description="Disordered" evidence="18">
    <location>
        <begin position="897"/>
        <end position="949"/>
    </location>
</feature>
<comment type="subcellular location">
    <subcellularLocation>
        <location evidence="1">Cell membrane</location>
        <topology evidence="1">Multi-pass membrane protein</topology>
    </subcellularLocation>
    <subcellularLocation>
        <location evidence="14">Postsynaptic cell membrane</location>
    </subcellularLocation>
</comment>
<keyword evidence="5 19" id="KW-1133">Transmembrane helix</keyword>
<reference evidence="23" key="2">
    <citation type="submission" date="2021-01" db="UniProtKB">
        <authorList>
            <consortium name="EnsemblMetazoa"/>
        </authorList>
    </citation>
    <scope>IDENTIFICATION</scope>
</reference>
<dbReference type="SUPFAM" id="SSF53822">
    <property type="entry name" value="Periplasmic binding protein-like I"/>
    <property type="match status" value="1"/>
</dbReference>
<dbReference type="GeneID" id="591955"/>
<evidence type="ECO:0000259" key="21">
    <source>
        <dbReference type="SMART" id="SM00079"/>
    </source>
</evidence>
<feature type="compositionally biased region" description="Low complexity" evidence="18">
    <location>
        <begin position="919"/>
        <end position="929"/>
    </location>
</feature>
<feature type="transmembrane region" description="Helical" evidence="19">
    <location>
        <begin position="597"/>
        <end position="618"/>
    </location>
</feature>
<dbReference type="PANTHER" id="PTHR18966">
    <property type="entry name" value="IONOTROPIC GLUTAMATE RECEPTOR"/>
    <property type="match status" value="1"/>
</dbReference>
<dbReference type="InterPro" id="IPR001828">
    <property type="entry name" value="ANF_lig-bd_rcpt"/>
</dbReference>
<evidence type="ECO:0000256" key="20">
    <source>
        <dbReference type="SAM" id="SignalP"/>
    </source>
</evidence>
<evidence type="ECO:0000256" key="6">
    <source>
        <dbReference type="ARBA" id="ARBA00023018"/>
    </source>
</evidence>
<feature type="binding site" evidence="15">
    <location>
        <position position="774"/>
    </location>
    <ligand>
        <name>L-glutamate</name>
        <dbReference type="ChEBI" id="CHEBI:29985"/>
    </ligand>
</feature>
<feature type="disulfide bond" evidence="17">
    <location>
        <begin position="787"/>
        <end position="846"/>
    </location>
</feature>
<dbReference type="CDD" id="cd13685">
    <property type="entry name" value="PBP2_iGluR_non_NMDA_like"/>
    <property type="match status" value="1"/>
</dbReference>
<feature type="signal peptide" evidence="20">
    <location>
        <begin position="1"/>
        <end position="35"/>
    </location>
</feature>
<keyword evidence="17" id="KW-1015">Disulfide bond</keyword>
<dbReference type="FunFam" id="3.40.50.2300:FF:001132">
    <property type="match status" value="1"/>
</dbReference>
<dbReference type="InterPro" id="IPR001320">
    <property type="entry name" value="Iontro_rcpt_C"/>
</dbReference>
<feature type="compositionally biased region" description="Gly residues" evidence="18">
    <location>
        <begin position="930"/>
        <end position="943"/>
    </location>
</feature>
<feature type="binding site" evidence="15">
    <location>
        <position position="557"/>
    </location>
    <ligand>
        <name>L-glutamate</name>
        <dbReference type="ChEBI" id="CHEBI:29985"/>
    </ligand>
</feature>
<evidence type="ECO:0000256" key="13">
    <source>
        <dbReference type="ARBA" id="ARBA00023303"/>
    </source>
</evidence>
<dbReference type="SMART" id="SM00918">
    <property type="entry name" value="Lig_chan-Glu_bd"/>
    <property type="match status" value="1"/>
</dbReference>